<proteinExistence type="predicted"/>
<keyword evidence="2" id="KW-1185">Reference proteome</keyword>
<evidence type="ECO:0000313" key="2">
    <source>
        <dbReference type="Proteomes" id="UP001055879"/>
    </source>
</evidence>
<gene>
    <name evidence="1" type="ORF">L6452_06486</name>
</gene>
<name>A0ACB9EK02_ARCLA</name>
<sequence>MDAGDSSIPVSTPTLHLVTITSSQETHSSPSNHSPSTPSATDSSTAAQPSTTGDDLNPPSPSLLKTLATVAEYLMPATTSTTDNHLLTIERVAKYLHHNHYKSATTSSNPLPLLSPNATYATTSTHPRPRDETLPSFPSSDDYFAHHHHTPSITLTPSSSIPPLSAMSHSHQRPNPSTSPCAF</sequence>
<comment type="caution">
    <text evidence="1">The sequence shown here is derived from an EMBL/GenBank/DDBJ whole genome shotgun (WGS) entry which is preliminary data.</text>
</comment>
<organism evidence="1 2">
    <name type="scientific">Arctium lappa</name>
    <name type="common">Greater burdock</name>
    <name type="synonym">Lappa major</name>
    <dbReference type="NCBI Taxonomy" id="4217"/>
    <lineage>
        <taxon>Eukaryota</taxon>
        <taxon>Viridiplantae</taxon>
        <taxon>Streptophyta</taxon>
        <taxon>Embryophyta</taxon>
        <taxon>Tracheophyta</taxon>
        <taxon>Spermatophyta</taxon>
        <taxon>Magnoliopsida</taxon>
        <taxon>eudicotyledons</taxon>
        <taxon>Gunneridae</taxon>
        <taxon>Pentapetalae</taxon>
        <taxon>asterids</taxon>
        <taxon>campanulids</taxon>
        <taxon>Asterales</taxon>
        <taxon>Asteraceae</taxon>
        <taxon>Carduoideae</taxon>
        <taxon>Cardueae</taxon>
        <taxon>Arctiinae</taxon>
        <taxon>Arctium</taxon>
    </lineage>
</organism>
<reference evidence="2" key="1">
    <citation type="journal article" date="2022" name="Mol. Ecol. Resour.">
        <title>The genomes of chicory, endive, great burdock and yacon provide insights into Asteraceae palaeo-polyploidization history and plant inulin production.</title>
        <authorList>
            <person name="Fan W."/>
            <person name="Wang S."/>
            <person name="Wang H."/>
            <person name="Wang A."/>
            <person name="Jiang F."/>
            <person name="Liu H."/>
            <person name="Zhao H."/>
            <person name="Xu D."/>
            <person name="Zhang Y."/>
        </authorList>
    </citation>
    <scope>NUCLEOTIDE SEQUENCE [LARGE SCALE GENOMIC DNA]</scope>
    <source>
        <strain evidence="2">cv. Niubang</strain>
    </source>
</reference>
<dbReference type="Proteomes" id="UP001055879">
    <property type="component" value="Linkage Group LG02"/>
</dbReference>
<dbReference type="EMBL" id="CM042048">
    <property type="protein sequence ID" value="KAI3758913.1"/>
    <property type="molecule type" value="Genomic_DNA"/>
</dbReference>
<reference evidence="1 2" key="2">
    <citation type="journal article" date="2022" name="Mol. Ecol. Resour.">
        <title>The genomes of chicory, endive, great burdock and yacon provide insights into Asteraceae paleo-polyploidization history and plant inulin production.</title>
        <authorList>
            <person name="Fan W."/>
            <person name="Wang S."/>
            <person name="Wang H."/>
            <person name="Wang A."/>
            <person name="Jiang F."/>
            <person name="Liu H."/>
            <person name="Zhao H."/>
            <person name="Xu D."/>
            <person name="Zhang Y."/>
        </authorList>
    </citation>
    <scope>NUCLEOTIDE SEQUENCE [LARGE SCALE GENOMIC DNA]</scope>
    <source>
        <strain evidence="2">cv. Niubang</strain>
    </source>
</reference>
<accession>A0ACB9EK02</accession>
<evidence type="ECO:0000313" key="1">
    <source>
        <dbReference type="EMBL" id="KAI3758913.1"/>
    </source>
</evidence>
<protein>
    <submittedName>
        <fullName evidence="1">Uncharacterized protein</fullName>
    </submittedName>
</protein>